<evidence type="ECO:0008006" key="3">
    <source>
        <dbReference type="Google" id="ProtNLM"/>
    </source>
</evidence>
<accession>A0A101FFD7</accession>
<gene>
    <name evidence="1" type="ORF">XD66_1265</name>
</gene>
<proteinExistence type="predicted"/>
<name>A0A101FFD7_9THEO</name>
<comment type="caution">
    <text evidence="1">The sequence shown here is derived from an EMBL/GenBank/DDBJ whole genome shotgun (WGS) entry which is preliminary data.</text>
</comment>
<dbReference type="Proteomes" id="UP000053326">
    <property type="component" value="Unassembled WGS sequence"/>
</dbReference>
<sequence length="67" mass="8015">MECRKEKNLEKCSCTYDYCERKGLCCECVAYHREHGELPGCFFPAEVERTYDRSIEVFIRCHQKSKK</sequence>
<dbReference type="Pfam" id="PF20095">
    <property type="entry name" value="DUF6485"/>
    <property type="match status" value="1"/>
</dbReference>
<reference evidence="2" key="1">
    <citation type="journal article" date="2015" name="MBio">
        <title>Genome-Resolved Metagenomic Analysis Reveals Roles for Candidate Phyla and Other Microbial Community Members in Biogeochemical Transformations in Oil Reservoirs.</title>
        <authorList>
            <person name="Hu P."/>
            <person name="Tom L."/>
            <person name="Singh A."/>
            <person name="Thomas B.C."/>
            <person name="Baker B.J."/>
            <person name="Piceno Y.M."/>
            <person name="Andersen G.L."/>
            <person name="Banfield J.F."/>
        </authorList>
    </citation>
    <scope>NUCLEOTIDE SEQUENCE [LARGE SCALE GENOMIC DNA]</scope>
</reference>
<dbReference type="AlphaFoldDB" id="A0A101FFD7"/>
<organism evidence="1 2">
    <name type="scientific">Thermacetogenium phaeum</name>
    <dbReference type="NCBI Taxonomy" id="85874"/>
    <lineage>
        <taxon>Bacteria</taxon>
        <taxon>Bacillati</taxon>
        <taxon>Bacillota</taxon>
        <taxon>Clostridia</taxon>
        <taxon>Thermoanaerobacterales</taxon>
        <taxon>Thermoanaerobacteraceae</taxon>
        <taxon>Thermacetogenium</taxon>
    </lineage>
</organism>
<evidence type="ECO:0000313" key="1">
    <source>
        <dbReference type="EMBL" id="KUK36028.1"/>
    </source>
</evidence>
<evidence type="ECO:0000313" key="2">
    <source>
        <dbReference type="Proteomes" id="UP000053326"/>
    </source>
</evidence>
<protein>
    <recommendedName>
        <fullName evidence="3">Cytosolic protein</fullName>
    </recommendedName>
</protein>
<dbReference type="EMBL" id="LGFO01000184">
    <property type="protein sequence ID" value="KUK36028.1"/>
    <property type="molecule type" value="Genomic_DNA"/>
</dbReference>